<feature type="domain" description="N-acetyltransferase" evidence="1">
    <location>
        <begin position="2"/>
        <end position="163"/>
    </location>
</feature>
<proteinExistence type="predicted"/>
<dbReference type="CDD" id="cd04301">
    <property type="entry name" value="NAT_SF"/>
    <property type="match status" value="1"/>
</dbReference>
<dbReference type="EMBL" id="JAWHTF010000009">
    <property type="protein sequence ID" value="MDU8887170.1"/>
    <property type="molecule type" value="Genomic_DNA"/>
</dbReference>
<sequence length="164" mass="18749">MIDFRIASNTNEYLLIEQLADSIWRQHYIPIIGLDQVDYMLNKFQSVEAITSQIKEGYQYYIIYFEEAPVGYLSILKEGSVLFLSKIYVSFDYRGNNIGKGAITFIESKAKAEGLNTIRLTVNKHNSAGKFYERIGFINKGPIVMDIGGGFVMDDYVMEKKITL</sequence>
<dbReference type="GO" id="GO:0016746">
    <property type="term" value="F:acyltransferase activity"/>
    <property type="evidence" value="ECO:0007669"/>
    <property type="project" value="UniProtKB-KW"/>
</dbReference>
<reference evidence="2 3" key="1">
    <citation type="submission" date="2023-10" db="EMBL/GenBank/DDBJ databases">
        <title>Marimonas sp. nov. isolated from tidal mud flat.</title>
        <authorList>
            <person name="Jaincy N.J."/>
            <person name="Srinivasan S."/>
            <person name="Lee S.-S."/>
        </authorList>
    </citation>
    <scope>NUCLEOTIDE SEQUENCE [LARGE SCALE GENOMIC DNA]</scope>
    <source>
        <strain evidence="2 3">MJ-SS3</strain>
    </source>
</reference>
<dbReference type="InterPro" id="IPR000182">
    <property type="entry name" value="GNAT_dom"/>
</dbReference>
<dbReference type="RefSeq" id="WP_316663266.1">
    <property type="nucleotide sequence ID" value="NZ_JAWHTF010000009.1"/>
</dbReference>
<keyword evidence="3" id="KW-1185">Reference proteome</keyword>
<evidence type="ECO:0000259" key="1">
    <source>
        <dbReference type="PROSITE" id="PS51186"/>
    </source>
</evidence>
<dbReference type="Gene3D" id="3.40.630.30">
    <property type="match status" value="1"/>
</dbReference>
<dbReference type="PROSITE" id="PS51186">
    <property type="entry name" value="GNAT"/>
    <property type="match status" value="1"/>
</dbReference>
<dbReference type="Proteomes" id="UP001268651">
    <property type="component" value="Unassembled WGS sequence"/>
</dbReference>
<comment type="caution">
    <text evidence="2">The sequence shown here is derived from an EMBL/GenBank/DDBJ whole genome shotgun (WGS) entry which is preliminary data.</text>
</comment>
<dbReference type="InterPro" id="IPR016181">
    <property type="entry name" value="Acyl_CoA_acyltransferase"/>
</dbReference>
<dbReference type="Pfam" id="PF13673">
    <property type="entry name" value="Acetyltransf_10"/>
    <property type="match status" value="1"/>
</dbReference>
<name>A0ABU3U9S6_9FLAO</name>
<evidence type="ECO:0000313" key="2">
    <source>
        <dbReference type="EMBL" id="MDU8887170.1"/>
    </source>
</evidence>
<dbReference type="EC" id="2.3.1.-" evidence="2"/>
<dbReference type="SUPFAM" id="SSF55729">
    <property type="entry name" value="Acyl-CoA N-acyltransferases (Nat)"/>
    <property type="match status" value="1"/>
</dbReference>
<accession>A0ABU3U9S6</accession>
<evidence type="ECO:0000313" key="3">
    <source>
        <dbReference type="Proteomes" id="UP001268651"/>
    </source>
</evidence>
<keyword evidence="2" id="KW-0012">Acyltransferase</keyword>
<protein>
    <submittedName>
        <fullName evidence="2">GNAT family N-acetyltransferase</fullName>
        <ecNumber evidence="2">2.3.1.-</ecNumber>
    </submittedName>
</protein>
<keyword evidence="2" id="KW-0808">Transferase</keyword>
<organism evidence="2 3">
    <name type="scientific">Gilvirhabdus luticola</name>
    <dbReference type="NCBI Taxonomy" id="3079858"/>
    <lineage>
        <taxon>Bacteria</taxon>
        <taxon>Pseudomonadati</taxon>
        <taxon>Bacteroidota</taxon>
        <taxon>Flavobacteriia</taxon>
        <taxon>Flavobacteriales</taxon>
        <taxon>Flavobacteriaceae</taxon>
        <taxon>Gilvirhabdus</taxon>
    </lineage>
</organism>
<gene>
    <name evidence="2" type="ORF">RXV94_13445</name>
</gene>